<evidence type="ECO:0000259" key="1">
    <source>
        <dbReference type="Pfam" id="PF12728"/>
    </source>
</evidence>
<protein>
    <submittedName>
        <fullName evidence="2">DNA-binding helix-turn-helix protein</fullName>
    </submittedName>
</protein>
<comment type="caution">
    <text evidence="2">The sequence shown here is derived from an EMBL/GenBank/DDBJ whole genome shotgun (WGS) entry which is preliminary data.</text>
</comment>
<sequence length="112" mass="12983">MTKNLYLIQQDSMSIINGNIKKGSLLKSSQSLGSEKEKPILETTEFLPIKDKTQILKTKEAAQYLNLSVRTFNQYVINHEIPFIQWSPRVRRFMVGDLDKVVLARRTKKQIC</sequence>
<dbReference type="AlphaFoldDB" id="M6UZ67"/>
<accession>M6UZ67</accession>
<gene>
    <name evidence="2" type="ORF">LEP1GSC186_4131</name>
</gene>
<dbReference type="EMBL" id="AHOP02000010">
    <property type="protein sequence ID" value="EMO42578.1"/>
    <property type="molecule type" value="Genomic_DNA"/>
</dbReference>
<reference evidence="2 3" key="1">
    <citation type="submission" date="2013-01" db="EMBL/GenBank/DDBJ databases">
        <authorList>
            <person name="Harkins D.M."/>
            <person name="Durkin A.S."/>
            <person name="Brinkac L.M."/>
            <person name="Haft D.H."/>
            <person name="Selengut J.D."/>
            <person name="Sanka R."/>
            <person name="DePew J."/>
            <person name="Purushe J."/>
            <person name="Matthias M.A."/>
            <person name="Vinetz J.M."/>
            <person name="Sutton G.G."/>
            <person name="Nierman W.C."/>
            <person name="Fouts D.E."/>
        </authorList>
    </citation>
    <scope>NUCLEOTIDE SEQUENCE [LARGE SCALE GENOMIC DNA]</scope>
    <source>
        <strain evidence="2 3">ZUN142</strain>
    </source>
</reference>
<dbReference type="Proteomes" id="UP000012153">
    <property type="component" value="Unassembled WGS sequence"/>
</dbReference>
<name>M6UZ67_9LEPT</name>
<organism evidence="2 3">
    <name type="scientific">Leptospira noguchii serovar Autumnalis str. ZUN142</name>
    <dbReference type="NCBI Taxonomy" id="1085540"/>
    <lineage>
        <taxon>Bacteria</taxon>
        <taxon>Pseudomonadati</taxon>
        <taxon>Spirochaetota</taxon>
        <taxon>Spirochaetia</taxon>
        <taxon>Leptospirales</taxon>
        <taxon>Leptospiraceae</taxon>
        <taxon>Leptospira</taxon>
    </lineage>
</organism>
<dbReference type="Pfam" id="PF12728">
    <property type="entry name" value="HTH_17"/>
    <property type="match status" value="1"/>
</dbReference>
<dbReference type="GO" id="GO:0003677">
    <property type="term" value="F:DNA binding"/>
    <property type="evidence" value="ECO:0007669"/>
    <property type="project" value="UniProtKB-KW"/>
</dbReference>
<dbReference type="InterPro" id="IPR041657">
    <property type="entry name" value="HTH_17"/>
</dbReference>
<feature type="domain" description="Helix-turn-helix" evidence="1">
    <location>
        <begin position="56"/>
        <end position="102"/>
    </location>
</feature>
<evidence type="ECO:0000313" key="2">
    <source>
        <dbReference type="EMBL" id="EMO42578.1"/>
    </source>
</evidence>
<keyword evidence="2" id="KW-0238">DNA-binding</keyword>
<proteinExistence type="predicted"/>
<dbReference type="SUPFAM" id="SSF46955">
    <property type="entry name" value="Putative DNA-binding domain"/>
    <property type="match status" value="1"/>
</dbReference>
<evidence type="ECO:0000313" key="3">
    <source>
        <dbReference type="Proteomes" id="UP000012153"/>
    </source>
</evidence>
<dbReference type="InterPro" id="IPR009061">
    <property type="entry name" value="DNA-bd_dom_put_sf"/>
</dbReference>